<comment type="caution">
    <text evidence="1">The sequence shown here is derived from an EMBL/GenBank/DDBJ whole genome shotgun (WGS) entry which is preliminary data.</text>
</comment>
<dbReference type="EMBL" id="QTSX02003604">
    <property type="protein sequence ID" value="KAJ9069874.1"/>
    <property type="molecule type" value="Genomic_DNA"/>
</dbReference>
<reference evidence="1" key="1">
    <citation type="submission" date="2022-04" db="EMBL/GenBank/DDBJ databases">
        <title>Genome of the entomopathogenic fungus Entomophthora muscae.</title>
        <authorList>
            <person name="Elya C."/>
            <person name="Lovett B.R."/>
            <person name="Lee E."/>
            <person name="Macias A.M."/>
            <person name="Hajek A.E."/>
            <person name="De Bivort B.L."/>
            <person name="Kasson M.T."/>
            <person name="De Fine Licht H.H."/>
            <person name="Stajich J.E."/>
        </authorList>
    </citation>
    <scope>NUCLEOTIDE SEQUENCE</scope>
    <source>
        <strain evidence="1">Berkeley</strain>
    </source>
</reference>
<evidence type="ECO:0000313" key="2">
    <source>
        <dbReference type="Proteomes" id="UP001165960"/>
    </source>
</evidence>
<name>A0ACC2T5E8_9FUNG</name>
<dbReference type="Proteomes" id="UP001165960">
    <property type="component" value="Unassembled WGS sequence"/>
</dbReference>
<organism evidence="1 2">
    <name type="scientific">Entomophthora muscae</name>
    <dbReference type="NCBI Taxonomy" id="34485"/>
    <lineage>
        <taxon>Eukaryota</taxon>
        <taxon>Fungi</taxon>
        <taxon>Fungi incertae sedis</taxon>
        <taxon>Zoopagomycota</taxon>
        <taxon>Entomophthoromycotina</taxon>
        <taxon>Entomophthoromycetes</taxon>
        <taxon>Entomophthorales</taxon>
        <taxon>Entomophthoraceae</taxon>
        <taxon>Entomophthora</taxon>
    </lineage>
</organism>
<keyword evidence="2" id="KW-1185">Reference proteome</keyword>
<protein>
    <submittedName>
        <fullName evidence="1">Uncharacterized protein</fullName>
    </submittedName>
</protein>
<gene>
    <name evidence="1" type="ORF">DSO57_1014196</name>
</gene>
<proteinExistence type="predicted"/>
<sequence>MIALGILVHILETTLTAGLINTMISMNAEILIDIVVLAIDRLHLGPVTLADHPLGAVADLAWS</sequence>
<accession>A0ACC2T5E8</accession>
<evidence type="ECO:0000313" key="1">
    <source>
        <dbReference type="EMBL" id="KAJ9069874.1"/>
    </source>
</evidence>